<keyword evidence="9" id="KW-0862">Zinc</keyword>
<keyword evidence="3" id="KW-0479">Metal-binding</keyword>
<protein>
    <recommendedName>
        <fullName evidence="19">SWI/SNF-related matrix-associated actin-dependent regulator of chromatin subfamily A member 3-like 3</fullName>
    </recommendedName>
</protein>
<dbReference type="GO" id="GO:0005524">
    <property type="term" value="F:ATP binding"/>
    <property type="evidence" value="ECO:0007669"/>
    <property type="project" value="UniProtKB-KW"/>
</dbReference>
<keyword evidence="5" id="KW-0227">DNA damage</keyword>
<dbReference type="InterPro" id="IPR000330">
    <property type="entry name" value="SNF2_N"/>
</dbReference>
<evidence type="ECO:0000313" key="18">
    <source>
        <dbReference type="Proteomes" id="UP000797356"/>
    </source>
</evidence>
<evidence type="ECO:0000256" key="14">
    <source>
        <dbReference type="SAM" id="MobiDB-lite"/>
    </source>
</evidence>
<evidence type="ECO:0000256" key="4">
    <source>
        <dbReference type="ARBA" id="ARBA00022741"/>
    </source>
</evidence>
<dbReference type="PROSITE" id="PS51194">
    <property type="entry name" value="HELICASE_CTER"/>
    <property type="match status" value="1"/>
</dbReference>
<dbReference type="CDD" id="cd18793">
    <property type="entry name" value="SF2_C_SNF"/>
    <property type="match status" value="1"/>
</dbReference>
<keyword evidence="18" id="KW-1185">Reference proteome</keyword>
<keyword evidence="8" id="KW-0347">Helicase</keyword>
<evidence type="ECO:0000256" key="11">
    <source>
        <dbReference type="ARBA" id="ARBA00023204"/>
    </source>
</evidence>
<dbReference type="InterPro" id="IPR014905">
    <property type="entry name" value="HIRAN"/>
</dbReference>
<gene>
    <name evidence="17" type="ORF">COCNU_07G010310</name>
</gene>
<evidence type="ECO:0000256" key="3">
    <source>
        <dbReference type="ARBA" id="ARBA00022723"/>
    </source>
</evidence>
<dbReference type="InterPro" id="IPR017907">
    <property type="entry name" value="Znf_RING_CS"/>
</dbReference>
<dbReference type="Pfam" id="PF08797">
    <property type="entry name" value="HIRAN"/>
    <property type="match status" value="1"/>
</dbReference>
<comment type="caution">
    <text evidence="17">The sequence shown here is derived from an EMBL/GenBank/DDBJ whole genome shotgun (WGS) entry which is preliminary data.</text>
</comment>
<dbReference type="InterPro" id="IPR001841">
    <property type="entry name" value="Znf_RING"/>
</dbReference>
<name>A0A8K0N5M9_COCNU</name>
<dbReference type="EMBL" id="CM017878">
    <property type="protein sequence ID" value="KAG1354919.1"/>
    <property type="molecule type" value="Genomic_DNA"/>
</dbReference>
<dbReference type="InterPro" id="IPR027417">
    <property type="entry name" value="P-loop_NTPase"/>
</dbReference>
<dbReference type="PROSITE" id="PS00518">
    <property type="entry name" value="ZF_RING_1"/>
    <property type="match status" value="1"/>
</dbReference>
<feature type="region of interest" description="Disordered" evidence="14">
    <location>
        <begin position="75"/>
        <end position="100"/>
    </location>
</feature>
<dbReference type="SMART" id="SM00184">
    <property type="entry name" value="RING"/>
    <property type="match status" value="1"/>
</dbReference>
<feature type="domain" description="Helicase C-terminal" evidence="16">
    <location>
        <begin position="899"/>
        <end position="1064"/>
    </location>
</feature>
<reference evidence="17" key="1">
    <citation type="journal article" date="2017" name="Gigascience">
        <title>The genome draft of coconut (Cocos nucifera).</title>
        <authorList>
            <person name="Xiao Y."/>
            <person name="Xu P."/>
            <person name="Fan H."/>
            <person name="Baudouin L."/>
            <person name="Xia W."/>
            <person name="Bocs S."/>
            <person name="Xu J."/>
            <person name="Li Q."/>
            <person name="Guo A."/>
            <person name="Zhou L."/>
            <person name="Li J."/>
            <person name="Wu Y."/>
            <person name="Ma Z."/>
            <person name="Armero A."/>
            <person name="Issali A.E."/>
            <person name="Liu N."/>
            <person name="Peng M."/>
            <person name="Yang Y."/>
        </authorList>
    </citation>
    <scope>NUCLEOTIDE SEQUENCE</scope>
    <source>
        <tissue evidence="17">Spear leaf of Hainan Tall coconut</tissue>
    </source>
</reference>
<reference evidence="17" key="2">
    <citation type="submission" date="2019-07" db="EMBL/GenBank/DDBJ databases">
        <authorList>
            <person name="Yang Y."/>
            <person name="Bocs S."/>
            <person name="Baudouin L."/>
        </authorList>
    </citation>
    <scope>NUCLEOTIDE SEQUENCE</scope>
    <source>
        <tissue evidence="17">Spear leaf of Hainan Tall coconut</tissue>
    </source>
</reference>
<evidence type="ECO:0000256" key="8">
    <source>
        <dbReference type="ARBA" id="ARBA00022806"/>
    </source>
</evidence>
<dbReference type="Gene3D" id="3.30.40.10">
    <property type="entry name" value="Zinc/RING finger domain, C3HC4 (zinc finger)"/>
    <property type="match status" value="1"/>
</dbReference>
<dbReference type="PROSITE" id="PS50089">
    <property type="entry name" value="ZF_RING_2"/>
    <property type="match status" value="1"/>
</dbReference>
<evidence type="ECO:0000256" key="2">
    <source>
        <dbReference type="ARBA" id="ARBA00008438"/>
    </source>
</evidence>
<keyword evidence="10" id="KW-0067">ATP-binding</keyword>
<dbReference type="OrthoDB" id="448448at2759"/>
<sequence length="1064" mass="120232">MPVAAGILGLEAPDARILLAEEIQSIRSILGPDTPEDDIIRALTVAGNNANGAINIILDIPESPTASNPVKQEMAPEVPTENDNVSSLDSKNSIKKELGSGNDDVLMSEVRVKKDELDLDVKNYDILTNERMVKKEESDTDVDKKTVILVEKEESDKDFKKDEISGNERTVTKEESGDNFTKDDILMNERRVKKEEPDLSFDRGVIPMATKKSYGDDFPGLAQAHFSPYLNPRPISAIRPAAVTDRRLQVVLAPDPAEIGEFPEEPDWFLVGKTYVTGLSTCRGRRRLDAGEIVHFSFPDTQKMIERHWGVSAKTRAAISEIVRFSTKRCGEIGKLPTEWSRCLIPLVNSSKVKVQGRFVIPQVEIHLMQEIILYVSFYIHSSIFTEGDKSSWRLVAPSHLDSTVHPLPAMFKLLKIKPFKKAEFTPEELDTRKRSLNLKDGDDDDGSTQMVGLAKRRRGGQTYPEQSKDEQAISESALNKLVGAADVYNLEEAEPPSTLVTELRPYQKQALYWMSELEKGIDVEQAAKTLHPCWEAYKIADKRATAVYINVFSGEATTQFPSTAKMARGGILADAMGLGKTVMTIALILAKPNGESSDDQDMAMECNKVSEEEIKRVAKTKTLPNVKGGTLIVCPMALLGQWKNNLEDLYSLLCFLHVEPWCNWAWWHKLIQRPYENGDERGLRLVKSILRPLMLRRTKDTKDKDGRPILVLPPANIQIVECEQSEAEHDFYDALFKKSKVRFDQFVAQGKVLHNYASILELLLRLRQCCNHPFLVMSRGDTQQYADLNKLARRFLEGTQSTPSAVPTRAFVEEVVEGIRRGDVTECPICLESASDDPVLTPCAHRMCRECLLSSWRTPSGGPCPICRNPLTRADLITCPTDSRFQVDVERNWKESSKIMKLLHCLESIRRAGEKSIIFSQWTGFLDLLEIPLRRRRIEFLRFDGKLAQKSRERVLKEFGESRDKLVLLMSLKAGGVGLNLTAASNVFLMDPWWNPAVEEQAIMRIHRIGQKLQVQVRRFIVKDTVEERMQQVQARKQRMIAGALTDEEVRSARIEELKMLFR</sequence>
<evidence type="ECO:0000256" key="7">
    <source>
        <dbReference type="ARBA" id="ARBA00022801"/>
    </source>
</evidence>
<dbReference type="GO" id="GO:0005634">
    <property type="term" value="C:nucleus"/>
    <property type="evidence" value="ECO:0007669"/>
    <property type="project" value="UniProtKB-SubCell"/>
</dbReference>
<comment type="similarity">
    <text evidence="2">Belongs to the SNF2/RAD54 helicase family. RAD16 subfamily.</text>
</comment>
<dbReference type="Gene3D" id="3.40.50.300">
    <property type="entry name" value="P-loop containing nucleotide triphosphate hydrolases"/>
    <property type="match status" value="1"/>
</dbReference>
<accession>A0A8K0N5M9</accession>
<dbReference type="Pfam" id="PF00271">
    <property type="entry name" value="Helicase_C"/>
    <property type="match status" value="1"/>
</dbReference>
<dbReference type="PANTHER" id="PTHR45626">
    <property type="entry name" value="TRANSCRIPTION TERMINATION FACTOR 2-RELATED"/>
    <property type="match status" value="1"/>
</dbReference>
<evidence type="ECO:0000313" key="17">
    <source>
        <dbReference type="EMBL" id="KAG1354919.1"/>
    </source>
</evidence>
<dbReference type="GO" id="GO:0008270">
    <property type="term" value="F:zinc ion binding"/>
    <property type="evidence" value="ECO:0007669"/>
    <property type="project" value="UniProtKB-KW"/>
</dbReference>
<dbReference type="Gene3D" id="3.40.50.10810">
    <property type="entry name" value="Tandem AAA-ATPase domain"/>
    <property type="match status" value="2"/>
</dbReference>
<feature type="region of interest" description="Disordered" evidence="14">
    <location>
        <begin position="437"/>
        <end position="472"/>
    </location>
</feature>
<dbReference type="GO" id="GO:0003676">
    <property type="term" value="F:nucleic acid binding"/>
    <property type="evidence" value="ECO:0007669"/>
    <property type="project" value="InterPro"/>
</dbReference>
<comment type="subcellular location">
    <subcellularLocation>
        <location evidence="1">Nucleus</location>
    </subcellularLocation>
</comment>
<evidence type="ECO:0000256" key="13">
    <source>
        <dbReference type="PROSITE-ProRule" id="PRU00175"/>
    </source>
</evidence>
<evidence type="ECO:0000256" key="10">
    <source>
        <dbReference type="ARBA" id="ARBA00022840"/>
    </source>
</evidence>
<dbReference type="InterPro" id="IPR013083">
    <property type="entry name" value="Znf_RING/FYVE/PHD"/>
</dbReference>
<keyword evidence="6 13" id="KW-0863">Zinc-finger</keyword>
<dbReference type="Proteomes" id="UP000797356">
    <property type="component" value="Chromosome 7"/>
</dbReference>
<dbReference type="InterPro" id="IPR038718">
    <property type="entry name" value="SNF2-like_sf"/>
</dbReference>
<keyword evidence="7" id="KW-0378">Hydrolase</keyword>
<dbReference type="InterPro" id="IPR056450">
    <property type="entry name" value="UBA_RAD5A"/>
</dbReference>
<feature type="domain" description="RING-type" evidence="15">
    <location>
        <begin position="828"/>
        <end position="869"/>
    </location>
</feature>
<evidence type="ECO:0000259" key="15">
    <source>
        <dbReference type="PROSITE" id="PS50089"/>
    </source>
</evidence>
<proteinExistence type="inferred from homology"/>
<dbReference type="PANTHER" id="PTHR45626:SF22">
    <property type="entry name" value="DNA REPAIR PROTEIN RAD5"/>
    <property type="match status" value="1"/>
</dbReference>
<dbReference type="GO" id="GO:0004386">
    <property type="term" value="F:helicase activity"/>
    <property type="evidence" value="ECO:0007669"/>
    <property type="project" value="UniProtKB-KW"/>
</dbReference>
<dbReference type="Pfam" id="PF13920">
    <property type="entry name" value="zf-C3HC4_3"/>
    <property type="match status" value="1"/>
</dbReference>
<dbReference type="SMART" id="SM00910">
    <property type="entry name" value="HIRAN"/>
    <property type="match status" value="1"/>
</dbReference>
<evidence type="ECO:0000256" key="9">
    <source>
        <dbReference type="ARBA" id="ARBA00022833"/>
    </source>
</evidence>
<keyword evidence="4" id="KW-0547">Nucleotide-binding</keyword>
<keyword evidence="11" id="KW-0234">DNA repair</keyword>
<evidence type="ECO:0000256" key="6">
    <source>
        <dbReference type="ARBA" id="ARBA00022771"/>
    </source>
</evidence>
<dbReference type="SMART" id="SM00490">
    <property type="entry name" value="HELICc"/>
    <property type="match status" value="1"/>
</dbReference>
<keyword evidence="12" id="KW-0539">Nucleus</keyword>
<evidence type="ECO:0008006" key="19">
    <source>
        <dbReference type="Google" id="ProtNLM"/>
    </source>
</evidence>
<dbReference type="GO" id="GO:0006281">
    <property type="term" value="P:DNA repair"/>
    <property type="evidence" value="ECO:0007669"/>
    <property type="project" value="UniProtKB-KW"/>
</dbReference>
<dbReference type="AlphaFoldDB" id="A0A8K0N5M9"/>
<dbReference type="InterPro" id="IPR049730">
    <property type="entry name" value="SNF2/RAD54-like_C"/>
</dbReference>
<dbReference type="GO" id="GO:0008094">
    <property type="term" value="F:ATP-dependent activity, acting on DNA"/>
    <property type="evidence" value="ECO:0007669"/>
    <property type="project" value="TreeGrafter"/>
</dbReference>
<feature type="compositionally biased region" description="Polar residues" evidence="14">
    <location>
        <begin position="81"/>
        <end position="91"/>
    </location>
</feature>
<dbReference type="SUPFAM" id="SSF57850">
    <property type="entry name" value="RING/U-box"/>
    <property type="match status" value="1"/>
</dbReference>
<evidence type="ECO:0000256" key="5">
    <source>
        <dbReference type="ARBA" id="ARBA00022763"/>
    </source>
</evidence>
<dbReference type="InterPro" id="IPR001650">
    <property type="entry name" value="Helicase_C-like"/>
</dbReference>
<dbReference type="SUPFAM" id="SSF52540">
    <property type="entry name" value="P-loop containing nucleoside triphosphate hydrolases"/>
    <property type="match status" value="2"/>
</dbReference>
<dbReference type="GO" id="GO:0016818">
    <property type="term" value="F:hydrolase activity, acting on acid anhydrides, in phosphorus-containing anhydrides"/>
    <property type="evidence" value="ECO:0007669"/>
    <property type="project" value="InterPro"/>
</dbReference>
<evidence type="ECO:0000259" key="16">
    <source>
        <dbReference type="PROSITE" id="PS51194"/>
    </source>
</evidence>
<dbReference type="Pfam" id="PF24559">
    <property type="entry name" value="UBA_RAD5A"/>
    <property type="match status" value="1"/>
</dbReference>
<dbReference type="InterPro" id="IPR050628">
    <property type="entry name" value="SNF2_RAD54_helicase_TF"/>
</dbReference>
<dbReference type="Pfam" id="PF00176">
    <property type="entry name" value="SNF2-rel_dom"/>
    <property type="match status" value="1"/>
</dbReference>
<evidence type="ECO:0000256" key="12">
    <source>
        <dbReference type="ARBA" id="ARBA00023242"/>
    </source>
</evidence>
<evidence type="ECO:0000256" key="1">
    <source>
        <dbReference type="ARBA" id="ARBA00004123"/>
    </source>
</evidence>
<organism evidence="17 18">
    <name type="scientific">Cocos nucifera</name>
    <name type="common">Coconut palm</name>
    <dbReference type="NCBI Taxonomy" id="13894"/>
    <lineage>
        <taxon>Eukaryota</taxon>
        <taxon>Viridiplantae</taxon>
        <taxon>Streptophyta</taxon>
        <taxon>Embryophyta</taxon>
        <taxon>Tracheophyta</taxon>
        <taxon>Spermatophyta</taxon>
        <taxon>Magnoliopsida</taxon>
        <taxon>Liliopsida</taxon>
        <taxon>Arecaceae</taxon>
        <taxon>Arecoideae</taxon>
        <taxon>Cocoseae</taxon>
        <taxon>Attaleinae</taxon>
        <taxon>Cocos</taxon>
    </lineage>
</organism>